<feature type="region of interest" description="Disordered" evidence="1">
    <location>
        <begin position="110"/>
        <end position="154"/>
    </location>
</feature>
<accession>A0AAF3J793</accession>
<dbReference type="AlphaFoldDB" id="A0AAF3J793"/>
<dbReference type="Proteomes" id="UP000887575">
    <property type="component" value="Unassembled WGS sequence"/>
</dbReference>
<evidence type="ECO:0000313" key="2">
    <source>
        <dbReference type="Proteomes" id="UP000887575"/>
    </source>
</evidence>
<evidence type="ECO:0000313" key="3">
    <source>
        <dbReference type="WBParaSite" id="MBELARI_LOCUS20606"/>
    </source>
</evidence>
<feature type="region of interest" description="Disordered" evidence="1">
    <location>
        <begin position="17"/>
        <end position="63"/>
    </location>
</feature>
<protein>
    <submittedName>
        <fullName evidence="3">Uncharacterized protein</fullName>
    </submittedName>
</protein>
<evidence type="ECO:0000256" key="1">
    <source>
        <dbReference type="SAM" id="MobiDB-lite"/>
    </source>
</evidence>
<dbReference type="WBParaSite" id="MBELARI_LOCUS20606">
    <property type="protein sequence ID" value="MBELARI_LOCUS20606"/>
    <property type="gene ID" value="MBELARI_LOCUS20606"/>
</dbReference>
<reference evidence="3" key="1">
    <citation type="submission" date="2024-02" db="UniProtKB">
        <authorList>
            <consortium name="WormBaseParasite"/>
        </authorList>
    </citation>
    <scope>IDENTIFICATION</scope>
</reference>
<name>A0AAF3J793_9BILA</name>
<feature type="compositionally biased region" description="Polar residues" evidence="1">
    <location>
        <begin position="32"/>
        <end position="59"/>
    </location>
</feature>
<sequence>MSSLTIESSHELLAQISQRAAESLENHGEITEGQTEAQPGSNNNEHTDASPSPDQSINNFDIEAQQKALQRLIGNLRNPFAISGLPPFLSVLQQNPLHLQQQLLSLASVSGANPDDEDESENLGGGEPEDLSIGFKKDKKDDGEMTPIGAGQPNWSYEEQFKQVQKFVFLKFS</sequence>
<proteinExistence type="predicted"/>
<keyword evidence="2" id="KW-1185">Reference proteome</keyword>
<organism evidence="2 3">
    <name type="scientific">Mesorhabditis belari</name>
    <dbReference type="NCBI Taxonomy" id="2138241"/>
    <lineage>
        <taxon>Eukaryota</taxon>
        <taxon>Metazoa</taxon>
        <taxon>Ecdysozoa</taxon>
        <taxon>Nematoda</taxon>
        <taxon>Chromadorea</taxon>
        <taxon>Rhabditida</taxon>
        <taxon>Rhabditina</taxon>
        <taxon>Rhabditomorpha</taxon>
        <taxon>Rhabditoidea</taxon>
        <taxon>Rhabditidae</taxon>
        <taxon>Mesorhabditinae</taxon>
        <taxon>Mesorhabditis</taxon>
    </lineage>
</organism>